<dbReference type="SMART" id="SM00450">
    <property type="entry name" value="RHOD"/>
    <property type="match status" value="1"/>
</dbReference>
<feature type="domain" description="Rhodanese" evidence="1">
    <location>
        <begin position="20"/>
        <end position="104"/>
    </location>
</feature>
<dbReference type="EMBL" id="WSFT01000031">
    <property type="protein sequence ID" value="MBS4538431.1"/>
    <property type="molecule type" value="Genomic_DNA"/>
</dbReference>
<dbReference type="PANTHER" id="PTHR43031:SF17">
    <property type="entry name" value="SULFURTRANSFERASE YTWF-RELATED"/>
    <property type="match status" value="1"/>
</dbReference>
<dbReference type="InterPro" id="IPR001763">
    <property type="entry name" value="Rhodanese-like_dom"/>
</dbReference>
<dbReference type="Pfam" id="PF00581">
    <property type="entry name" value="Rhodanese"/>
    <property type="match status" value="1"/>
</dbReference>
<dbReference type="Gene3D" id="3.40.250.10">
    <property type="entry name" value="Rhodanese-like domain"/>
    <property type="match status" value="1"/>
</dbReference>
<dbReference type="CDD" id="cd00158">
    <property type="entry name" value="RHOD"/>
    <property type="match status" value="1"/>
</dbReference>
<dbReference type="PROSITE" id="PS50206">
    <property type="entry name" value="RHODANESE_3"/>
    <property type="match status" value="1"/>
</dbReference>
<dbReference type="AlphaFoldDB" id="A0A942Z6F9"/>
<accession>A0A942Z6F9</accession>
<name>A0A942Z6F9_9FIRM</name>
<dbReference type="InterPro" id="IPR050229">
    <property type="entry name" value="GlpE_sulfurtransferase"/>
</dbReference>
<organism evidence="2 3">
    <name type="scientific">Anaeromonas frigoriresistens</name>
    <dbReference type="NCBI Taxonomy" id="2683708"/>
    <lineage>
        <taxon>Bacteria</taxon>
        <taxon>Bacillati</taxon>
        <taxon>Bacillota</taxon>
        <taxon>Tissierellia</taxon>
        <taxon>Tissierellales</taxon>
        <taxon>Thermohalobacteraceae</taxon>
        <taxon>Anaeromonas</taxon>
    </lineage>
</organism>
<proteinExistence type="predicted"/>
<evidence type="ECO:0000259" key="1">
    <source>
        <dbReference type="PROSITE" id="PS50206"/>
    </source>
</evidence>
<reference evidence="2" key="1">
    <citation type="submission" date="2019-12" db="EMBL/GenBank/DDBJ databases">
        <title>Clostridiaceae gen. nov. sp. nov., isolated from sediment in Xinjiang, China.</title>
        <authorList>
            <person name="Zhang R."/>
        </authorList>
    </citation>
    <scope>NUCLEOTIDE SEQUENCE</scope>
    <source>
        <strain evidence="2">D2Q-11</strain>
    </source>
</reference>
<dbReference type="SUPFAM" id="SSF52821">
    <property type="entry name" value="Rhodanese/Cell cycle control phosphatase"/>
    <property type="match status" value="1"/>
</dbReference>
<dbReference type="PANTHER" id="PTHR43031">
    <property type="entry name" value="FAD-DEPENDENT OXIDOREDUCTASE"/>
    <property type="match status" value="1"/>
</dbReference>
<evidence type="ECO:0000313" key="2">
    <source>
        <dbReference type="EMBL" id="MBS4538431.1"/>
    </source>
</evidence>
<sequence length="104" mass="11297">MFGFGAKYENITAAEIEKEMDQGAIILDIRNDQAFASGHIKEAINIPIRNLPFNMSKLDKDKTVLVICYVGGSSRTAANILTKAGYTVKNVVGGMESYNGPLVK</sequence>
<protein>
    <submittedName>
        <fullName evidence="2">Rhodanese-like domain-containing protein</fullName>
    </submittedName>
</protein>
<gene>
    <name evidence="2" type="ORF">GOQ27_08135</name>
</gene>
<comment type="caution">
    <text evidence="2">The sequence shown here is derived from an EMBL/GenBank/DDBJ whole genome shotgun (WGS) entry which is preliminary data.</text>
</comment>
<evidence type="ECO:0000313" key="3">
    <source>
        <dbReference type="Proteomes" id="UP000724672"/>
    </source>
</evidence>
<dbReference type="InterPro" id="IPR036873">
    <property type="entry name" value="Rhodanese-like_dom_sf"/>
</dbReference>
<dbReference type="RefSeq" id="WP_203366351.1">
    <property type="nucleotide sequence ID" value="NZ_WSFT01000031.1"/>
</dbReference>
<dbReference type="Proteomes" id="UP000724672">
    <property type="component" value="Unassembled WGS sequence"/>
</dbReference>
<keyword evidence="3" id="KW-1185">Reference proteome</keyword>